<dbReference type="Pfam" id="PF03922">
    <property type="entry name" value="OmpW"/>
    <property type="match status" value="1"/>
</dbReference>
<feature type="signal peptide" evidence="1">
    <location>
        <begin position="1"/>
        <end position="23"/>
    </location>
</feature>
<comment type="caution">
    <text evidence="2">The sequence shown here is derived from an EMBL/GenBank/DDBJ whole genome shotgun (WGS) entry which is preliminary data.</text>
</comment>
<keyword evidence="1" id="KW-0732">Signal</keyword>
<evidence type="ECO:0000313" key="3">
    <source>
        <dbReference type="Proteomes" id="UP001596264"/>
    </source>
</evidence>
<dbReference type="Gene3D" id="2.40.160.20">
    <property type="match status" value="1"/>
</dbReference>
<dbReference type="SUPFAM" id="SSF56925">
    <property type="entry name" value="OMPA-like"/>
    <property type="match status" value="1"/>
</dbReference>
<dbReference type="EMBL" id="JBHSTZ010000005">
    <property type="protein sequence ID" value="MFC6380248.1"/>
    <property type="molecule type" value="Genomic_DNA"/>
</dbReference>
<keyword evidence="3" id="KW-1185">Reference proteome</keyword>
<protein>
    <submittedName>
        <fullName evidence="2">OmpW family protein</fullName>
    </submittedName>
</protein>
<evidence type="ECO:0000313" key="2">
    <source>
        <dbReference type="EMBL" id="MFC6380248.1"/>
    </source>
</evidence>
<dbReference type="PANTHER" id="PTHR36920">
    <property type="match status" value="1"/>
</dbReference>
<feature type="chain" id="PRO_5045928661" evidence="1">
    <location>
        <begin position="24"/>
        <end position="373"/>
    </location>
</feature>
<dbReference type="Proteomes" id="UP001596264">
    <property type="component" value="Unassembled WGS sequence"/>
</dbReference>
<accession>A0ABW1W3J0</accession>
<proteinExistence type="predicted"/>
<dbReference type="InterPro" id="IPR005618">
    <property type="entry name" value="OMPW"/>
</dbReference>
<evidence type="ECO:0000256" key="1">
    <source>
        <dbReference type="SAM" id="SignalP"/>
    </source>
</evidence>
<dbReference type="RefSeq" id="WP_201563254.1">
    <property type="nucleotide sequence ID" value="NZ_CAJGZK010000013.1"/>
</dbReference>
<dbReference type="InterPro" id="IPR011250">
    <property type="entry name" value="OMP/PagP_B-barrel"/>
</dbReference>
<dbReference type="PANTHER" id="PTHR36920:SF1">
    <property type="entry name" value="OUTER MEMBRANE PROTEIN W"/>
    <property type="match status" value="1"/>
</dbReference>
<name>A0ABW1W3J0_9GAMM</name>
<gene>
    <name evidence="2" type="ORF">ACFP58_01995</name>
</gene>
<organism evidence="2 3">
    <name type="scientific">Psychrobacter glacincola</name>
    <dbReference type="NCBI Taxonomy" id="56810"/>
    <lineage>
        <taxon>Bacteria</taxon>
        <taxon>Pseudomonadati</taxon>
        <taxon>Pseudomonadota</taxon>
        <taxon>Gammaproteobacteria</taxon>
        <taxon>Moraxellales</taxon>
        <taxon>Moraxellaceae</taxon>
        <taxon>Psychrobacter</taxon>
    </lineage>
</organism>
<sequence>MKKTLTFVCAIATPLLFSQSAFAAFDYFKTDGSFKRFSVSAGLLHATPQGDPNPLQNTTAIKDVTVAKNGSVKVSTVREVIDPNQSELTKVKVNTNLTLIGALPPFKGENTDLTNTALGDVSGTVEINGLESFASAPGSGLEADDADTVGLLFNYYINDNWSVEFKAGIPPTVDILGKGQVFAPLTGTVTPGGLAKPIIGEFGIKKDIPITDLEQGNGVAASARAWLPAAEVHYQFGKSGVNKFRPYVGAGVIYAYFNDIELNSGIRQDLEAAGHQIQNIKDGQAGAALENVQSNREMNVDVEASDSFAPIVTVGATYDFNDRWFGVGSVSYAKLNSENTITVKNDAGEELVRSSTTLDIDPYISYLGIGYRF</sequence>
<reference evidence="3" key="1">
    <citation type="journal article" date="2019" name="Int. J. Syst. Evol. Microbiol.">
        <title>The Global Catalogue of Microorganisms (GCM) 10K type strain sequencing project: providing services to taxonomists for standard genome sequencing and annotation.</title>
        <authorList>
            <consortium name="The Broad Institute Genomics Platform"/>
            <consortium name="The Broad Institute Genome Sequencing Center for Infectious Disease"/>
            <person name="Wu L."/>
            <person name="Ma J."/>
        </authorList>
    </citation>
    <scope>NUCLEOTIDE SEQUENCE [LARGE SCALE GENOMIC DNA]</scope>
    <source>
        <strain evidence="3">CCM 2050</strain>
    </source>
</reference>